<comment type="caution">
    <text evidence="2">The sequence shown here is derived from an EMBL/GenBank/DDBJ whole genome shotgun (WGS) entry which is preliminary data.</text>
</comment>
<proteinExistence type="predicted"/>
<evidence type="ECO:0000259" key="1">
    <source>
        <dbReference type="PROSITE" id="PS50837"/>
    </source>
</evidence>
<dbReference type="PANTHER" id="PTHR47691:SF3">
    <property type="entry name" value="HTH-TYPE TRANSCRIPTIONAL REGULATOR RV0890C-RELATED"/>
    <property type="match status" value="1"/>
</dbReference>
<dbReference type="EMBL" id="JAYFSI010000020">
    <property type="protein sequence ID" value="MEA5367189.1"/>
    <property type="molecule type" value="Genomic_DNA"/>
</dbReference>
<name>A0ABU5RNP3_9PSEU</name>
<dbReference type="RefSeq" id="WP_323336986.1">
    <property type="nucleotide sequence ID" value="NZ_JAYFSI010000020.1"/>
</dbReference>
<dbReference type="SUPFAM" id="SSF52540">
    <property type="entry name" value="P-loop containing nucleoside triphosphate hydrolases"/>
    <property type="match status" value="2"/>
</dbReference>
<gene>
    <name evidence="2" type="ORF">VA596_47215</name>
</gene>
<feature type="domain" description="NACHT" evidence="1">
    <location>
        <begin position="431"/>
        <end position="548"/>
    </location>
</feature>
<reference evidence="2 3" key="1">
    <citation type="submission" date="2023-12" db="EMBL/GenBank/DDBJ databases">
        <title>Amycolatopsis sp. V23-08.</title>
        <authorList>
            <person name="Somphong A."/>
        </authorList>
    </citation>
    <scope>NUCLEOTIDE SEQUENCE [LARGE SCALE GENOMIC DNA]</scope>
    <source>
        <strain evidence="2 3">V23-08</strain>
    </source>
</reference>
<dbReference type="Pfam" id="PF05729">
    <property type="entry name" value="NACHT"/>
    <property type="match status" value="1"/>
</dbReference>
<organism evidence="2 3">
    <name type="scientific">Amycolatopsis heterodermiae</name>
    <dbReference type="NCBI Taxonomy" id="3110235"/>
    <lineage>
        <taxon>Bacteria</taxon>
        <taxon>Bacillati</taxon>
        <taxon>Actinomycetota</taxon>
        <taxon>Actinomycetes</taxon>
        <taxon>Pseudonocardiales</taxon>
        <taxon>Pseudonocardiaceae</taxon>
        <taxon>Amycolatopsis</taxon>
    </lineage>
</organism>
<dbReference type="Gene3D" id="3.40.50.300">
    <property type="entry name" value="P-loop containing nucleotide triphosphate hydrolases"/>
    <property type="match status" value="2"/>
</dbReference>
<evidence type="ECO:0000313" key="3">
    <source>
        <dbReference type="Proteomes" id="UP001304298"/>
    </source>
</evidence>
<dbReference type="Proteomes" id="UP001304298">
    <property type="component" value="Unassembled WGS sequence"/>
</dbReference>
<dbReference type="InterPro" id="IPR003593">
    <property type="entry name" value="AAA+_ATPase"/>
</dbReference>
<dbReference type="PROSITE" id="PS50837">
    <property type="entry name" value="NACHT"/>
    <property type="match status" value="1"/>
</dbReference>
<sequence length="806" mass="87973">MADFPPRAAGRASQAHIAADNFTPGIVDGRLPLPTITHQLPADIPDFTGREDLVAELEDVRPQRPAALVINLFGPPGVGKSALAVHLAHRQSNRFDFELYFDFSTAPDAEPHAAVAQFVAALMPQEPGPFDSPNELRARFLTSTRFGRCLILLDNVQDAAQVRALIPSNEWATVIATSRKPLTTLAGAHLQRVGLLGAAESVALLDTVAGRPPGSEPAAAELAGLCGGLPLAIRIAGAIARKRPYLTYDRLAESLTDERTRLSALSEADLDVRSAFELSYQALSAPAQLAFRRAGLSLTPEFSITDLTALLAQDRATVEKAAYELADAQLAETADGTWFRYHDLIALFARDKAKADDPSDTTDAEQRLAGHVLAEFVTGYRAAAGSTRRLLRRRWQESFAFIPPHAQPYIPQRLTRDAAAVSWRDRLTPGARVLVFGGAGSGKTTLAERICFELATGQPAQLALSVPMRHYRGQDDLVDLVATSVGQRFALRFPRAVLKRLLKEFGTILVLDSLDELPRPARTRAVGAIERFCAKHPAVAMLVTSRPDDKLGQDGIEGFSPYDVAAFTEDEIRTFTKTWLESAGLPDTSAFAPEPSSAAWAANPLLLTWALTHFAGWGRWYENELDLHEATFELTIGERDRSRGITRSSLPRHLLIEAACFLAAWMKSDAERTAGVPRPQLLETVALRVPTHFHTELLDDLSDTIGAIYESGAAPDGEPLYAVVQDTYGEYLAARAVVADAGDDEELAQQVAWMMAVGRFDAGWRYVLDLAERAGRSRPDLLVHLRRAAGRIRDLADRDRVVAMLD</sequence>
<dbReference type="InterPro" id="IPR007111">
    <property type="entry name" value="NACHT_NTPase"/>
</dbReference>
<keyword evidence="3" id="KW-1185">Reference proteome</keyword>
<dbReference type="PANTHER" id="PTHR47691">
    <property type="entry name" value="REGULATOR-RELATED"/>
    <property type="match status" value="1"/>
</dbReference>
<evidence type="ECO:0000313" key="2">
    <source>
        <dbReference type="EMBL" id="MEA5367189.1"/>
    </source>
</evidence>
<protein>
    <submittedName>
        <fullName evidence="2">NACHT domain-containing protein</fullName>
    </submittedName>
</protein>
<dbReference type="InterPro" id="IPR027417">
    <property type="entry name" value="P-loop_NTPase"/>
</dbReference>
<dbReference type="PRINTS" id="PR00364">
    <property type="entry name" value="DISEASERSIST"/>
</dbReference>
<dbReference type="SMART" id="SM00382">
    <property type="entry name" value="AAA"/>
    <property type="match status" value="2"/>
</dbReference>
<accession>A0ABU5RNP3</accession>